<organism evidence="1">
    <name type="scientific">Rhizophora mucronata</name>
    <name type="common">Asiatic mangrove</name>
    <dbReference type="NCBI Taxonomy" id="61149"/>
    <lineage>
        <taxon>Eukaryota</taxon>
        <taxon>Viridiplantae</taxon>
        <taxon>Streptophyta</taxon>
        <taxon>Embryophyta</taxon>
        <taxon>Tracheophyta</taxon>
        <taxon>Spermatophyta</taxon>
        <taxon>Magnoliopsida</taxon>
        <taxon>eudicotyledons</taxon>
        <taxon>Gunneridae</taxon>
        <taxon>Pentapetalae</taxon>
        <taxon>rosids</taxon>
        <taxon>fabids</taxon>
        <taxon>Malpighiales</taxon>
        <taxon>Rhizophoraceae</taxon>
        <taxon>Rhizophora</taxon>
    </lineage>
</organism>
<dbReference type="EMBL" id="GGEC01033786">
    <property type="protein sequence ID" value="MBX14270.1"/>
    <property type="molecule type" value="Transcribed_RNA"/>
</dbReference>
<accession>A0A2P2L8I3</accession>
<reference evidence="1" key="1">
    <citation type="submission" date="2018-02" db="EMBL/GenBank/DDBJ databases">
        <title>Rhizophora mucronata_Transcriptome.</title>
        <authorList>
            <person name="Meera S.P."/>
            <person name="Sreeshan A."/>
            <person name="Augustine A."/>
        </authorList>
    </citation>
    <scope>NUCLEOTIDE SEQUENCE</scope>
    <source>
        <tissue evidence="1">Leaf</tissue>
    </source>
</reference>
<name>A0A2P2L8I3_RHIMU</name>
<proteinExistence type="predicted"/>
<evidence type="ECO:0000313" key="1">
    <source>
        <dbReference type="EMBL" id="MBX14270.1"/>
    </source>
</evidence>
<dbReference type="AlphaFoldDB" id="A0A2P2L8I3"/>
<protein>
    <submittedName>
        <fullName evidence="1">ShTK domain-containing family protein</fullName>
    </submittedName>
</protein>
<sequence length="114" mass="12705">MHSLSSESTKTFRPPMALGKNDLLAHHISPSRTGHLAWELLVSGDALGCTLKNKIAFPLVGLRTVRLFVQSDHSLPFCSDLEKRISPPRVTFERYKIIVAIKGSLKLDEDLLPK</sequence>